<dbReference type="Pfam" id="PF00929">
    <property type="entry name" value="RNase_T"/>
    <property type="match status" value="1"/>
</dbReference>
<proteinExistence type="inferred from homology"/>
<sequence>MAANAENLIWVDLEMTGLEPATDRIIEIATIVTDKELNILAEGPVIAVHQSDEVLAAMDDWNQQHHGASGLIDRVRASNYSEEDAIRETIAFLEQYVPQGKSPMCGNSIGQDRRFLNKYMPALEDYFHYRNLDVSTIKELVRRWQPELLQDFQKKNTHQALDDIRESVAELQFYRQRVFKI</sequence>
<keyword evidence="5" id="KW-0963">Cytoplasm</keyword>
<dbReference type="InterPro" id="IPR013520">
    <property type="entry name" value="Ribonucl_H"/>
</dbReference>
<evidence type="ECO:0000256" key="5">
    <source>
        <dbReference type="HAMAP-Rule" id="MF_00045"/>
    </source>
</evidence>
<dbReference type="InterPro" id="IPR022894">
    <property type="entry name" value="Oligoribonuclease"/>
</dbReference>
<comment type="function">
    <text evidence="5">3'-to-5' exoribonuclease specific for small oligoribonucleotides.</text>
</comment>
<evidence type="ECO:0000313" key="8">
    <source>
        <dbReference type="Proteomes" id="UP001201549"/>
    </source>
</evidence>
<dbReference type="PANTHER" id="PTHR11046">
    <property type="entry name" value="OLIGORIBONUCLEASE, MITOCHONDRIAL"/>
    <property type="match status" value="1"/>
</dbReference>
<dbReference type="EMBL" id="JAKOGG010000010">
    <property type="protein sequence ID" value="MCS4557595.1"/>
    <property type="molecule type" value="Genomic_DNA"/>
</dbReference>
<dbReference type="NCBIfam" id="NF003765">
    <property type="entry name" value="PRK05359.1"/>
    <property type="match status" value="1"/>
</dbReference>
<evidence type="ECO:0000256" key="2">
    <source>
        <dbReference type="ARBA" id="ARBA00022722"/>
    </source>
</evidence>
<reference evidence="8" key="1">
    <citation type="submission" date="2023-07" db="EMBL/GenBank/DDBJ databases">
        <title>Shewanella mangrovi sp. nov., an acetaldehyde- degrading bacterium isolated from mangrove sediment.</title>
        <authorList>
            <person name="Liu Y."/>
        </authorList>
    </citation>
    <scope>NUCLEOTIDE SEQUENCE [LARGE SCALE GENOMIC DNA]</scope>
    <source>
        <strain evidence="8">C32</strain>
    </source>
</reference>
<dbReference type="CDD" id="cd06135">
    <property type="entry name" value="Orn"/>
    <property type="match status" value="1"/>
</dbReference>
<comment type="similarity">
    <text evidence="1 5">Belongs to the oligoribonuclease family.</text>
</comment>
<gene>
    <name evidence="5 7" type="primary">orn</name>
    <name evidence="7" type="ORF">L9G74_14185</name>
</gene>
<dbReference type="SMART" id="SM00479">
    <property type="entry name" value="EXOIII"/>
    <property type="match status" value="1"/>
</dbReference>
<keyword evidence="8" id="KW-1185">Reference proteome</keyword>
<evidence type="ECO:0000256" key="3">
    <source>
        <dbReference type="ARBA" id="ARBA00022801"/>
    </source>
</evidence>
<comment type="caution">
    <text evidence="7">The sequence shown here is derived from an EMBL/GenBank/DDBJ whole genome shotgun (WGS) entry which is preliminary data.</text>
</comment>
<dbReference type="EC" id="3.1.-.-" evidence="5"/>
<comment type="subcellular location">
    <subcellularLocation>
        <location evidence="5">Cytoplasm</location>
    </subcellularLocation>
</comment>
<dbReference type="GO" id="GO:0016787">
    <property type="term" value="F:hydrolase activity"/>
    <property type="evidence" value="ECO:0007669"/>
    <property type="project" value="UniProtKB-KW"/>
</dbReference>
<dbReference type="SUPFAM" id="SSF53098">
    <property type="entry name" value="Ribonuclease H-like"/>
    <property type="match status" value="1"/>
</dbReference>
<keyword evidence="3 5" id="KW-0378">Hydrolase</keyword>
<dbReference type="HAMAP" id="MF_00045">
    <property type="entry name" value="Oligoribonuclease"/>
    <property type="match status" value="1"/>
</dbReference>
<protein>
    <recommendedName>
        <fullName evidence="5">Oligoribonuclease</fullName>
        <ecNumber evidence="5">3.1.-.-</ecNumber>
    </recommendedName>
</protein>
<feature type="active site" evidence="5">
    <location>
        <position position="129"/>
    </location>
</feature>
<dbReference type="RefSeq" id="WP_238897067.1">
    <property type="nucleotide sequence ID" value="NZ_JAKOGG010000010.1"/>
</dbReference>
<name>A0ABT2FPM0_9GAMM</name>
<evidence type="ECO:0000259" key="6">
    <source>
        <dbReference type="SMART" id="SM00479"/>
    </source>
</evidence>
<evidence type="ECO:0000256" key="4">
    <source>
        <dbReference type="ARBA" id="ARBA00022839"/>
    </source>
</evidence>
<keyword evidence="4 5" id="KW-0269">Exonuclease</keyword>
<organism evidence="7 8">
    <name type="scientific">Shewanella electrica</name>
    <dbReference type="NCBI Taxonomy" id="515560"/>
    <lineage>
        <taxon>Bacteria</taxon>
        <taxon>Pseudomonadati</taxon>
        <taxon>Pseudomonadota</taxon>
        <taxon>Gammaproteobacteria</taxon>
        <taxon>Alteromonadales</taxon>
        <taxon>Shewanellaceae</taxon>
        <taxon>Shewanella</taxon>
    </lineage>
</organism>
<dbReference type="Gene3D" id="3.30.420.10">
    <property type="entry name" value="Ribonuclease H-like superfamily/Ribonuclease H"/>
    <property type="match status" value="1"/>
</dbReference>
<dbReference type="PANTHER" id="PTHR11046:SF0">
    <property type="entry name" value="OLIGORIBONUCLEASE, MITOCHONDRIAL"/>
    <property type="match status" value="1"/>
</dbReference>
<dbReference type="InterPro" id="IPR012337">
    <property type="entry name" value="RNaseH-like_sf"/>
</dbReference>
<feature type="domain" description="Exonuclease" evidence="6">
    <location>
        <begin position="7"/>
        <end position="180"/>
    </location>
</feature>
<dbReference type="InterPro" id="IPR036397">
    <property type="entry name" value="RNaseH_sf"/>
</dbReference>
<evidence type="ECO:0000313" key="7">
    <source>
        <dbReference type="EMBL" id="MCS4557595.1"/>
    </source>
</evidence>
<keyword evidence="2 5" id="KW-0540">Nuclease</keyword>
<accession>A0ABT2FPM0</accession>
<evidence type="ECO:0000256" key="1">
    <source>
        <dbReference type="ARBA" id="ARBA00009921"/>
    </source>
</evidence>
<dbReference type="Proteomes" id="UP001201549">
    <property type="component" value="Unassembled WGS sequence"/>
</dbReference>